<dbReference type="Proteomes" id="UP001597061">
    <property type="component" value="Unassembled WGS sequence"/>
</dbReference>
<organism evidence="3 4">
    <name type="scientific">Mariniflexile jejuense</name>
    <dbReference type="NCBI Taxonomy" id="1173582"/>
    <lineage>
        <taxon>Bacteria</taxon>
        <taxon>Pseudomonadati</taxon>
        <taxon>Bacteroidota</taxon>
        <taxon>Flavobacteriia</taxon>
        <taxon>Flavobacteriales</taxon>
        <taxon>Flavobacteriaceae</taxon>
        <taxon>Mariniflexile</taxon>
    </lineage>
</organism>
<evidence type="ECO:0000313" key="4">
    <source>
        <dbReference type="Proteomes" id="UP001597061"/>
    </source>
</evidence>
<gene>
    <name evidence="3" type="ORF">ACFQ1R_11305</name>
</gene>
<protein>
    <submittedName>
        <fullName evidence="3">DUF3298 domain-containing protein</fullName>
    </submittedName>
</protein>
<dbReference type="InterPro" id="IPR037126">
    <property type="entry name" value="PdaC/RsiV-like_sf"/>
</dbReference>
<evidence type="ECO:0000259" key="1">
    <source>
        <dbReference type="Pfam" id="PF11738"/>
    </source>
</evidence>
<proteinExistence type="predicted"/>
<dbReference type="InterPro" id="IPR025303">
    <property type="entry name" value="PdaC"/>
</dbReference>
<dbReference type="EMBL" id="JBHTJI010000001">
    <property type="protein sequence ID" value="MFD0990685.1"/>
    <property type="molecule type" value="Genomic_DNA"/>
</dbReference>
<reference evidence="4" key="1">
    <citation type="journal article" date="2019" name="Int. J. Syst. Evol. Microbiol.">
        <title>The Global Catalogue of Microorganisms (GCM) 10K type strain sequencing project: providing services to taxonomists for standard genome sequencing and annotation.</title>
        <authorList>
            <consortium name="The Broad Institute Genomics Platform"/>
            <consortium name="The Broad Institute Genome Sequencing Center for Infectious Disease"/>
            <person name="Wu L."/>
            <person name="Ma J."/>
        </authorList>
    </citation>
    <scope>NUCLEOTIDE SEQUENCE [LARGE SCALE GENOMIC DNA]</scope>
    <source>
        <strain evidence="4">CCUG 62414</strain>
    </source>
</reference>
<keyword evidence="4" id="KW-1185">Reference proteome</keyword>
<dbReference type="InterPro" id="IPR021729">
    <property type="entry name" value="DUF3298"/>
</dbReference>
<dbReference type="Gene3D" id="3.30.565.40">
    <property type="entry name" value="Fervidobacterium nodosum Rt17-B1 like"/>
    <property type="match status" value="1"/>
</dbReference>
<dbReference type="Gene3D" id="3.90.640.20">
    <property type="entry name" value="Heat-shock cognate protein, ATPase"/>
    <property type="match status" value="1"/>
</dbReference>
<dbReference type="Pfam" id="PF13739">
    <property type="entry name" value="PdaC"/>
    <property type="match status" value="1"/>
</dbReference>
<dbReference type="Pfam" id="PF11738">
    <property type="entry name" value="DUF3298"/>
    <property type="match status" value="1"/>
</dbReference>
<accession>A0ABW3JKM9</accession>
<comment type="caution">
    <text evidence="3">The sequence shown here is derived from an EMBL/GenBank/DDBJ whole genome shotgun (WGS) entry which is preliminary data.</text>
</comment>
<name>A0ABW3JKM9_9FLAO</name>
<evidence type="ECO:0000313" key="3">
    <source>
        <dbReference type="EMBL" id="MFD0990685.1"/>
    </source>
</evidence>
<evidence type="ECO:0000259" key="2">
    <source>
        <dbReference type="Pfam" id="PF13739"/>
    </source>
</evidence>
<feature type="domain" description="Deacetylase PdaC" evidence="2">
    <location>
        <begin position="40"/>
        <end position="140"/>
    </location>
</feature>
<sequence>MLLKKYTLILCLFFILFNCKEELTITFIETKITTSNNNLVEVTIPKAIENSIISSEINTEVSNLVIAALQVGDTDTKTSKSIEESINAFNNEYNAFNTEFPNISQPWEAQIDGEILFQSHEVISISITSYVNTGGAHGSTHISFLNFNAATGKRIKNNDLIKNKAAFETVAKTYFNTAIEDEDDLFEPNEFKLPENIGFTENSIILLYNQYEIAPYSTGIIDFTIPIEKVSAYLSFNSSN</sequence>
<feature type="domain" description="DUF3298" evidence="1">
    <location>
        <begin position="168"/>
        <end position="227"/>
    </location>
</feature>
<dbReference type="RefSeq" id="WP_379926278.1">
    <property type="nucleotide sequence ID" value="NZ_JBHTJI010000001.1"/>
</dbReference>